<dbReference type="PANTHER" id="PTHR36836">
    <property type="entry name" value="COLANIC ACID BIOSYNTHESIS PROTEIN WCAK"/>
    <property type="match status" value="1"/>
</dbReference>
<feature type="compositionally biased region" description="Basic and acidic residues" evidence="1">
    <location>
        <begin position="1"/>
        <end position="14"/>
    </location>
</feature>
<evidence type="ECO:0000313" key="4">
    <source>
        <dbReference type="Proteomes" id="UP000018291"/>
    </source>
</evidence>
<proteinExistence type="predicted"/>
<evidence type="ECO:0000259" key="2">
    <source>
        <dbReference type="Pfam" id="PF04230"/>
    </source>
</evidence>
<dbReference type="Pfam" id="PF04230">
    <property type="entry name" value="PS_pyruv_trans"/>
    <property type="match status" value="1"/>
</dbReference>
<gene>
    <name evidence="3" type="ORF">BN381_820003</name>
</gene>
<keyword evidence="4" id="KW-1185">Reference proteome</keyword>
<dbReference type="AlphaFoldDB" id="R4Z758"/>
<dbReference type="STRING" id="1229780.BN381_820003"/>
<dbReference type="eggNOG" id="COG2327">
    <property type="taxonomic scope" value="Bacteria"/>
</dbReference>
<dbReference type="PANTHER" id="PTHR36836:SF1">
    <property type="entry name" value="COLANIC ACID BIOSYNTHESIS PROTEIN WCAK"/>
    <property type="match status" value="1"/>
</dbReference>
<accession>R4Z758</accession>
<dbReference type="HOGENOM" id="CLU_749424_0_0_11"/>
<protein>
    <recommendedName>
        <fullName evidence="2">Polysaccharide pyruvyl transferase domain-containing protein</fullName>
    </recommendedName>
</protein>
<comment type="caution">
    <text evidence="3">The sequence shown here is derived from an EMBL/GenBank/DDBJ whole genome shotgun (WGS) entry which is preliminary data.</text>
</comment>
<dbReference type="Proteomes" id="UP000018291">
    <property type="component" value="Unassembled WGS sequence"/>
</dbReference>
<organism evidence="3 4">
    <name type="scientific">Candidatus Neomicrothrix parvicella RN1</name>
    <dbReference type="NCBI Taxonomy" id="1229780"/>
    <lineage>
        <taxon>Bacteria</taxon>
        <taxon>Bacillati</taxon>
        <taxon>Actinomycetota</taxon>
        <taxon>Acidimicrobiia</taxon>
        <taxon>Acidimicrobiales</taxon>
        <taxon>Microthrixaceae</taxon>
        <taxon>Candidatus Neomicrothrix</taxon>
    </lineage>
</organism>
<evidence type="ECO:0000256" key="1">
    <source>
        <dbReference type="SAM" id="MobiDB-lite"/>
    </source>
</evidence>
<evidence type="ECO:0000313" key="3">
    <source>
        <dbReference type="EMBL" id="CCM65921.1"/>
    </source>
</evidence>
<sequence>MSSDEPLKRGRVNDEMLPSFPDERHPNTLPVGDVKVAVAGWIGSTNLGDELIAQAVCRQLVNLGADPLAITIDPERTAALLGVASVEHHRVWDTPRLVGTLRSVDGVVFGGGGLIQDETGPLNLPFHLGRLALGRLLNQPWAGVGLGVGNVSRRSGRQMVRRVMTGARAITVRDPASQDRLRQLGIDSVLAADPVVAWNGVEGTQGTDEVIAVSVRRPNVPGQRTLSTAPPLDGAWMANMSRTIDAVASSLGLAVRFVAFEAEQDGELHRQLAQRIGAECQLVEPNADTVLAAVGSARAVFTMRYHGALAALIHGRPAVLVDYSPKMADLAADLDGAMPALPVGVPDAGLAVQAMDRAVSRADDLPEHLERLVARESENAAALERLVSPASR</sequence>
<dbReference type="InterPro" id="IPR007345">
    <property type="entry name" value="Polysacch_pyruvyl_Trfase"/>
</dbReference>
<reference evidence="3 4" key="1">
    <citation type="journal article" date="2013" name="ISME J.">
        <title>Metabolic model for the filamentous 'Candidatus Microthrix parvicella' based on genomic and metagenomic analyses.</title>
        <authorList>
            <person name="Jon McIlroy S."/>
            <person name="Kristiansen R."/>
            <person name="Albertsen M."/>
            <person name="Michael Karst S."/>
            <person name="Rossetti S."/>
            <person name="Lund Nielsen J."/>
            <person name="Tandoi V."/>
            <person name="James Seviour R."/>
            <person name="Nielsen P.H."/>
        </authorList>
    </citation>
    <scope>NUCLEOTIDE SEQUENCE [LARGE SCALE GENOMIC DNA]</scope>
    <source>
        <strain evidence="3 4">RN1</strain>
    </source>
</reference>
<name>R4Z758_9ACTN</name>
<dbReference type="EMBL" id="CANL01000081">
    <property type="protein sequence ID" value="CCM65921.1"/>
    <property type="molecule type" value="Genomic_DNA"/>
</dbReference>
<feature type="domain" description="Polysaccharide pyruvyl transferase" evidence="2">
    <location>
        <begin position="46"/>
        <end position="324"/>
    </location>
</feature>
<feature type="region of interest" description="Disordered" evidence="1">
    <location>
        <begin position="1"/>
        <end position="25"/>
    </location>
</feature>